<feature type="chain" id="PRO_5013968489" evidence="1">
    <location>
        <begin position="22"/>
        <end position="212"/>
    </location>
</feature>
<evidence type="ECO:0000313" key="2">
    <source>
        <dbReference type="EMBL" id="PHQ29354.1"/>
    </source>
</evidence>
<evidence type="ECO:0000313" key="3">
    <source>
        <dbReference type="Proteomes" id="UP000229433"/>
    </source>
</evidence>
<protein>
    <submittedName>
        <fullName evidence="2">Uncharacterized protein</fullName>
    </submittedName>
</protein>
<proteinExistence type="predicted"/>
<reference evidence="2 3" key="1">
    <citation type="submission" date="2017-08" db="EMBL/GenBank/DDBJ databases">
        <title>The whole genome shortgun sequences of strain Leeuwenhoekiella nanhaiensis G18 from the South China Sea.</title>
        <authorList>
            <person name="Liu Q."/>
        </authorList>
    </citation>
    <scope>NUCLEOTIDE SEQUENCE [LARGE SCALE GENOMIC DNA]</scope>
    <source>
        <strain evidence="2 3">G18</strain>
    </source>
</reference>
<comment type="caution">
    <text evidence="2">The sequence shown here is derived from an EMBL/GenBank/DDBJ whole genome shotgun (WGS) entry which is preliminary data.</text>
</comment>
<dbReference type="OrthoDB" id="1273065at2"/>
<evidence type="ECO:0000256" key="1">
    <source>
        <dbReference type="SAM" id="SignalP"/>
    </source>
</evidence>
<dbReference type="EMBL" id="NQXA01000007">
    <property type="protein sequence ID" value="PHQ29354.1"/>
    <property type="molecule type" value="Genomic_DNA"/>
</dbReference>
<keyword evidence="1" id="KW-0732">Signal</keyword>
<dbReference type="AlphaFoldDB" id="A0A2G1VRI2"/>
<keyword evidence="3" id="KW-1185">Reference proteome</keyword>
<feature type="signal peptide" evidence="1">
    <location>
        <begin position="1"/>
        <end position="21"/>
    </location>
</feature>
<dbReference type="RefSeq" id="WP_099646205.1">
    <property type="nucleotide sequence ID" value="NZ_KZ319290.1"/>
</dbReference>
<gene>
    <name evidence="2" type="ORF">CJ305_10455</name>
</gene>
<accession>A0A2G1VRI2</accession>
<dbReference type="Proteomes" id="UP000229433">
    <property type="component" value="Unassembled WGS sequence"/>
</dbReference>
<sequence length="212" mass="22797">MKKQLLLSLGIIFFGSGLVTAQVGIGTSNPQHQLDVNGNVRVRDLSSTGLDLTGTTSNGLLRKTELGGGIIKENNKKEIRLTPTKLSLGEYDLDTVTPDKNSGGNRFYNNLDLDINGSNKDITLLTVFNTGGKVSITGLQGGTHGRRVIIYNAGSANMSFEQDNNGSLPQNRILTLANASRSTSGQGFCELVYDENGGDDGLGRWFIIKFQE</sequence>
<name>A0A2G1VRI2_9FLAO</name>
<organism evidence="2 3">
    <name type="scientific">Leeuwenhoekiella nanhaiensis</name>
    <dbReference type="NCBI Taxonomy" id="1655491"/>
    <lineage>
        <taxon>Bacteria</taxon>
        <taxon>Pseudomonadati</taxon>
        <taxon>Bacteroidota</taxon>
        <taxon>Flavobacteriia</taxon>
        <taxon>Flavobacteriales</taxon>
        <taxon>Flavobacteriaceae</taxon>
        <taxon>Leeuwenhoekiella</taxon>
    </lineage>
</organism>